<keyword evidence="5" id="KW-0378">Hydrolase</keyword>
<keyword evidence="2" id="KW-0533">Nickel</keyword>
<dbReference type="GO" id="GO:0003924">
    <property type="term" value="F:GTPase activity"/>
    <property type="evidence" value="ECO:0007669"/>
    <property type="project" value="InterPro"/>
</dbReference>
<dbReference type="RefSeq" id="WP_012872952.1">
    <property type="nucleotide sequence ID" value="NC_013524.1"/>
</dbReference>
<dbReference type="KEGG" id="sti:Sthe_2497"/>
<dbReference type="GO" id="GO:0005525">
    <property type="term" value="F:GTP binding"/>
    <property type="evidence" value="ECO:0007669"/>
    <property type="project" value="UniProtKB-KW"/>
</dbReference>
<keyword evidence="6" id="KW-0862">Zinc</keyword>
<keyword evidence="7" id="KW-0342">GTP-binding</keyword>
<evidence type="ECO:0000256" key="5">
    <source>
        <dbReference type="ARBA" id="ARBA00022801"/>
    </source>
</evidence>
<dbReference type="PANTHER" id="PTHR30134:SF2">
    <property type="entry name" value="HYDROGENASE MATURATION FACTOR HYPB"/>
    <property type="match status" value="1"/>
</dbReference>
<dbReference type="InterPro" id="IPR003495">
    <property type="entry name" value="CobW/HypB/UreG_nucleotide-bd"/>
</dbReference>
<keyword evidence="3" id="KW-0479">Metal-binding</keyword>
<dbReference type="GO" id="GO:0008270">
    <property type="term" value="F:zinc ion binding"/>
    <property type="evidence" value="ECO:0007669"/>
    <property type="project" value="TreeGrafter"/>
</dbReference>
<dbReference type="PANTHER" id="PTHR30134">
    <property type="entry name" value="HYDROGENASE PROTEIN ASSEMBLY PROTEIN, NICKEL CHAPERONE"/>
    <property type="match status" value="1"/>
</dbReference>
<dbReference type="HOGENOM" id="CLU_056148_0_1_0"/>
<dbReference type="InterPro" id="IPR027417">
    <property type="entry name" value="P-loop_NTPase"/>
</dbReference>
<keyword evidence="10" id="KW-1185">Reference proteome</keyword>
<dbReference type="PIRSF" id="PIRSF005624">
    <property type="entry name" value="Ni-bind_GTPase"/>
    <property type="match status" value="1"/>
</dbReference>
<dbReference type="InterPro" id="IPR004392">
    <property type="entry name" value="Hyd_mat_HypB"/>
</dbReference>
<comment type="similarity">
    <text evidence="1">Belongs to the SIMIBI class G3E GTPase family. HypB/HupM subfamily.</text>
</comment>
<evidence type="ECO:0000256" key="2">
    <source>
        <dbReference type="ARBA" id="ARBA00022596"/>
    </source>
</evidence>
<protein>
    <submittedName>
        <fullName evidence="9">Hydrogenase accessory protein HypB</fullName>
    </submittedName>
</protein>
<dbReference type="GO" id="GO:0051604">
    <property type="term" value="P:protein maturation"/>
    <property type="evidence" value="ECO:0007669"/>
    <property type="project" value="InterPro"/>
</dbReference>
<feature type="domain" description="CobW/HypB/UreG nucleotide-binding" evidence="8">
    <location>
        <begin position="38"/>
        <end position="196"/>
    </location>
</feature>
<evidence type="ECO:0000313" key="9">
    <source>
        <dbReference type="EMBL" id="ACZ39912.1"/>
    </source>
</evidence>
<evidence type="ECO:0000256" key="4">
    <source>
        <dbReference type="ARBA" id="ARBA00022741"/>
    </source>
</evidence>
<dbReference type="Proteomes" id="UP000002027">
    <property type="component" value="Chromosome 2"/>
</dbReference>
<evidence type="ECO:0000259" key="8">
    <source>
        <dbReference type="Pfam" id="PF02492"/>
    </source>
</evidence>
<gene>
    <name evidence="9" type="ordered locus">Sthe_2497</name>
</gene>
<dbReference type="OrthoDB" id="9802035at2"/>
<keyword evidence="4" id="KW-0547">Nucleotide-binding</keyword>
<dbReference type="Pfam" id="PF02492">
    <property type="entry name" value="cobW"/>
    <property type="match status" value="1"/>
</dbReference>
<dbReference type="EMBL" id="CP001824">
    <property type="protein sequence ID" value="ACZ39912.1"/>
    <property type="molecule type" value="Genomic_DNA"/>
</dbReference>
<evidence type="ECO:0000256" key="7">
    <source>
        <dbReference type="ARBA" id="ARBA00023134"/>
    </source>
</evidence>
<dbReference type="SUPFAM" id="SSF52540">
    <property type="entry name" value="P-loop containing nucleoside triphosphate hydrolases"/>
    <property type="match status" value="1"/>
</dbReference>
<dbReference type="GO" id="GO:0016151">
    <property type="term" value="F:nickel cation binding"/>
    <property type="evidence" value="ECO:0007669"/>
    <property type="project" value="InterPro"/>
</dbReference>
<evidence type="ECO:0000256" key="3">
    <source>
        <dbReference type="ARBA" id="ARBA00022723"/>
    </source>
</evidence>
<evidence type="ECO:0000313" key="10">
    <source>
        <dbReference type="Proteomes" id="UP000002027"/>
    </source>
</evidence>
<evidence type="ECO:0000256" key="1">
    <source>
        <dbReference type="ARBA" id="ARBA00006211"/>
    </source>
</evidence>
<proteinExistence type="inferred from homology"/>
<dbReference type="NCBIfam" id="TIGR00073">
    <property type="entry name" value="hypB"/>
    <property type="match status" value="1"/>
</dbReference>
<reference evidence="9 10" key="2">
    <citation type="journal article" date="2010" name="Stand. Genomic Sci.">
        <title>Complete genome sequence of Desulfohalobium retbaense type strain (HR(100)).</title>
        <authorList>
            <person name="Spring S."/>
            <person name="Nolan M."/>
            <person name="Lapidus A."/>
            <person name="Glavina Del Rio T."/>
            <person name="Copeland A."/>
            <person name="Tice H."/>
            <person name="Cheng J.F."/>
            <person name="Lucas S."/>
            <person name="Land M."/>
            <person name="Chen F."/>
            <person name="Bruce D."/>
            <person name="Goodwin L."/>
            <person name="Pitluck S."/>
            <person name="Ivanova N."/>
            <person name="Mavromatis K."/>
            <person name="Mikhailova N."/>
            <person name="Pati A."/>
            <person name="Chen A."/>
            <person name="Palaniappan K."/>
            <person name="Hauser L."/>
            <person name="Chang Y.J."/>
            <person name="Jeffries C.D."/>
            <person name="Munk C."/>
            <person name="Kiss H."/>
            <person name="Chain P."/>
            <person name="Han C."/>
            <person name="Brettin T."/>
            <person name="Detter J.C."/>
            <person name="Schuler E."/>
            <person name="Goker M."/>
            <person name="Rohde M."/>
            <person name="Bristow J."/>
            <person name="Eisen J.A."/>
            <person name="Markowitz V."/>
            <person name="Hugenholtz P."/>
            <person name="Kyrpides N.C."/>
            <person name="Klenk H.P."/>
        </authorList>
    </citation>
    <scope>NUCLEOTIDE SEQUENCE [LARGE SCALE GENOMIC DNA]</scope>
    <source>
        <strain evidence="10">ATCC 49802 / DSM 20745 / S 6022</strain>
    </source>
</reference>
<dbReference type="AlphaFoldDB" id="D1CAW5"/>
<dbReference type="eggNOG" id="COG0378">
    <property type="taxonomic scope" value="Bacteria"/>
</dbReference>
<evidence type="ECO:0000256" key="6">
    <source>
        <dbReference type="ARBA" id="ARBA00022833"/>
    </source>
</evidence>
<sequence length="227" mass="23853">MTVQRVKVVQSLFHANDQAAEAIRTRCDEAGVVAVNLLAGPGAGKTSLITRTIAALAGVARVGVVEGDIAGSVDTERVLAAGAVDAVQVNTGGGCHLEAGMLARALDDLDLGAIDLLMVENVGNLICPTHWDLGEHARVCLVSAAEGDDKPVKYPDVFARSDAIVLNKIDLIDLVDFDRTRFYEAVRALNPDAPVFEVSCRTGAGLEAWVDWLRARLAARVAGGEVG</sequence>
<dbReference type="InParanoid" id="D1CAW5"/>
<reference evidence="10" key="1">
    <citation type="submission" date="2009-11" db="EMBL/GenBank/DDBJ databases">
        <title>The complete chromosome 2 of Sphaerobacter thermophilus DSM 20745.</title>
        <authorList>
            <person name="Lucas S."/>
            <person name="Copeland A."/>
            <person name="Lapidus A."/>
            <person name="Glavina del Rio T."/>
            <person name="Dalin E."/>
            <person name="Tice H."/>
            <person name="Bruce D."/>
            <person name="Goodwin L."/>
            <person name="Pitluck S."/>
            <person name="Kyrpides N."/>
            <person name="Mavromatis K."/>
            <person name="Ivanova N."/>
            <person name="Mikhailova N."/>
            <person name="LaButti K.M."/>
            <person name="Clum A."/>
            <person name="Sun H.I."/>
            <person name="Brettin T."/>
            <person name="Detter J.C."/>
            <person name="Han C."/>
            <person name="Larimer F."/>
            <person name="Land M."/>
            <person name="Hauser L."/>
            <person name="Markowitz V."/>
            <person name="Cheng J.F."/>
            <person name="Hugenholtz P."/>
            <person name="Woyke T."/>
            <person name="Wu D."/>
            <person name="Steenblock K."/>
            <person name="Schneider S."/>
            <person name="Pukall R."/>
            <person name="Goeker M."/>
            <person name="Klenk H.P."/>
            <person name="Eisen J.A."/>
        </authorList>
    </citation>
    <scope>NUCLEOTIDE SEQUENCE [LARGE SCALE GENOMIC DNA]</scope>
    <source>
        <strain evidence="10">ATCC 49802 / DSM 20745 / S 6022</strain>
    </source>
</reference>
<dbReference type="STRING" id="479434.Sthe_2497"/>
<organism evidence="9 10">
    <name type="scientific">Sphaerobacter thermophilus (strain ATCC 49802 / DSM 20745 / KCCM 41009 / NCIMB 13125 / S 6022)</name>
    <dbReference type="NCBI Taxonomy" id="479434"/>
    <lineage>
        <taxon>Bacteria</taxon>
        <taxon>Pseudomonadati</taxon>
        <taxon>Thermomicrobiota</taxon>
        <taxon>Thermomicrobia</taxon>
        <taxon>Sphaerobacterales</taxon>
        <taxon>Sphaerobacterineae</taxon>
        <taxon>Sphaerobacteraceae</taxon>
        <taxon>Sphaerobacter</taxon>
    </lineage>
</organism>
<name>D1CAW5_SPHTD</name>
<accession>D1CAW5</accession>
<dbReference type="Gene3D" id="3.40.50.300">
    <property type="entry name" value="P-loop containing nucleotide triphosphate hydrolases"/>
    <property type="match status" value="1"/>
</dbReference>